<feature type="transmembrane region" description="Helical" evidence="2">
    <location>
        <begin position="303"/>
        <end position="324"/>
    </location>
</feature>
<feature type="transmembrane region" description="Helical" evidence="2">
    <location>
        <begin position="245"/>
        <end position="266"/>
    </location>
</feature>
<accession>A0A8J5X2K2</accession>
<feature type="transmembrane region" description="Helical" evidence="2">
    <location>
        <begin position="183"/>
        <end position="204"/>
    </location>
</feature>
<feature type="region of interest" description="Disordered" evidence="1">
    <location>
        <begin position="1"/>
        <end position="33"/>
    </location>
</feature>
<name>A0A8J5X2K2_DIALT</name>
<dbReference type="EMBL" id="JAGTXO010000063">
    <property type="protein sequence ID" value="KAG8457803.1"/>
    <property type="molecule type" value="Genomic_DNA"/>
</dbReference>
<evidence type="ECO:0000313" key="3">
    <source>
        <dbReference type="EMBL" id="KAG8457803.1"/>
    </source>
</evidence>
<gene>
    <name evidence="3" type="ORF">KFE25_005816</name>
</gene>
<dbReference type="AlphaFoldDB" id="A0A8J5X2K2"/>
<evidence type="ECO:0000256" key="1">
    <source>
        <dbReference type="SAM" id="MobiDB-lite"/>
    </source>
</evidence>
<proteinExistence type="predicted"/>
<protein>
    <submittedName>
        <fullName evidence="3">Uncharacterized protein</fullName>
    </submittedName>
</protein>
<keyword evidence="2" id="KW-0812">Transmembrane</keyword>
<comment type="caution">
    <text evidence="3">The sequence shown here is derived from an EMBL/GenBank/DDBJ whole genome shotgun (WGS) entry which is preliminary data.</text>
</comment>
<feature type="transmembrane region" description="Helical" evidence="2">
    <location>
        <begin position="80"/>
        <end position="106"/>
    </location>
</feature>
<feature type="transmembrane region" description="Helical" evidence="2">
    <location>
        <begin position="216"/>
        <end position="238"/>
    </location>
</feature>
<reference evidence="3" key="1">
    <citation type="submission" date="2021-05" db="EMBL/GenBank/DDBJ databases">
        <title>The genome of the haptophyte Pavlova lutheri (Diacronema luteri, Pavlovales) - a model for lipid biosynthesis in eukaryotic algae.</title>
        <authorList>
            <person name="Hulatt C.J."/>
            <person name="Posewitz M.C."/>
        </authorList>
    </citation>
    <scope>NUCLEOTIDE SEQUENCE</scope>
    <source>
        <strain evidence="3">NIVA-4/92</strain>
    </source>
</reference>
<sequence>MTPPWRWRLPRRSKKPQAGAEPARGHAEPAGGARRPAPVCAAVSHNEFGLFSLGERRATLEGVALPPVVSEAPAPLRRRFLLISYGLCAALGWAVTAVFVAFRAVLENGAGPDWVAGPVELMCDDVFLWCNFMVVMALSAYQRLWLMRHTPPEPRGSAADARAAAKAVVSTRPRPRAALRLRYVEFTLTFWLFVGSTLLSMAWFPCVCAPPFFRMAMHGTIAASGVYTALALLSAFGVDYEHSAPMLFISLVLMVAAAYASTVVAGAASANVVVGAVGMAVFYWAVVLSYSSVMHLVPADAPILALGLVIADAFLLNATVWAFAHVRRALGGRGPHARAHAEAARAAKAADAIAEATWRAAARSAADAAAVEAEIQKRRDERERRLHAHAVSAEALDLDVYWPRLDLLHLVEEGFPSKAGLRVGARPPATARAWRVHGAAP</sequence>
<keyword evidence="4" id="KW-1185">Reference proteome</keyword>
<keyword evidence="2" id="KW-1133">Transmembrane helix</keyword>
<evidence type="ECO:0000256" key="2">
    <source>
        <dbReference type="SAM" id="Phobius"/>
    </source>
</evidence>
<organism evidence="3 4">
    <name type="scientific">Diacronema lutheri</name>
    <name type="common">Unicellular marine alga</name>
    <name type="synonym">Monochrysis lutheri</name>
    <dbReference type="NCBI Taxonomy" id="2081491"/>
    <lineage>
        <taxon>Eukaryota</taxon>
        <taxon>Haptista</taxon>
        <taxon>Haptophyta</taxon>
        <taxon>Pavlovophyceae</taxon>
        <taxon>Pavlovales</taxon>
        <taxon>Pavlovaceae</taxon>
        <taxon>Diacronema</taxon>
    </lineage>
</organism>
<dbReference type="Proteomes" id="UP000751190">
    <property type="component" value="Unassembled WGS sequence"/>
</dbReference>
<feature type="compositionally biased region" description="Low complexity" evidence="1">
    <location>
        <begin position="18"/>
        <end position="33"/>
    </location>
</feature>
<evidence type="ECO:0000313" key="4">
    <source>
        <dbReference type="Proteomes" id="UP000751190"/>
    </source>
</evidence>
<feature type="transmembrane region" description="Helical" evidence="2">
    <location>
        <begin position="126"/>
        <end position="146"/>
    </location>
</feature>
<feature type="transmembrane region" description="Helical" evidence="2">
    <location>
        <begin position="272"/>
        <end position="291"/>
    </location>
</feature>
<keyword evidence="2" id="KW-0472">Membrane</keyword>